<evidence type="ECO:0000256" key="6">
    <source>
        <dbReference type="ARBA" id="ARBA00023139"/>
    </source>
</evidence>
<dbReference type="EMBL" id="JAEPRA010000006">
    <property type="protein sequence ID" value="KAG2184281.1"/>
    <property type="molecule type" value="Genomic_DNA"/>
</dbReference>
<comment type="catalytic activity">
    <reaction evidence="9 10">
        <text>L-cysteinyl-[protein] + hexadecanoyl-CoA = S-hexadecanoyl-L-cysteinyl-[protein] + CoA</text>
        <dbReference type="Rhea" id="RHEA:36683"/>
        <dbReference type="Rhea" id="RHEA-COMP:10131"/>
        <dbReference type="Rhea" id="RHEA-COMP:11032"/>
        <dbReference type="ChEBI" id="CHEBI:29950"/>
        <dbReference type="ChEBI" id="CHEBI:57287"/>
        <dbReference type="ChEBI" id="CHEBI:57379"/>
        <dbReference type="ChEBI" id="CHEBI:74151"/>
        <dbReference type="EC" id="2.3.1.225"/>
    </reaction>
</comment>
<dbReference type="GO" id="GO:0016020">
    <property type="term" value="C:membrane"/>
    <property type="evidence" value="ECO:0007669"/>
    <property type="project" value="UniProtKB-SubCell"/>
</dbReference>
<evidence type="ECO:0000256" key="9">
    <source>
        <dbReference type="ARBA" id="ARBA00048048"/>
    </source>
</evidence>
<feature type="non-terminal residue" evidence="12">
    <location>
        <position position="1"/>
    </location>
</feature>
<comment type="caution">
    <text evidence="12">The sequence shown here is derived from an EMBL/GenBank/DDBJ whole genome shotgun (WGS) entry which is preliminary data.</text>
</comment>
<dbReference type="Pfam" id="PF01529">
    <property type="entry name" value="DHHC"/>
    <property type="match status" value="1"/>
</dbReference>
<feature type="transmembrane region" description="Helical" evidence="10">
    <location>
        <begin position="160"/>
        <end position="181"/>
    </location>
</feature>
<comment type="subcellular location">
    <subcellularLocation>
        <location evidence="1">Membrane</location>
        <topology evidence="1">Multi-pass membrane protein</topology>
    </subcellularLocation>
</comment>
<dbReference type="GO" id="GO:0006612">
    <property type="term" value="P:protein targeting to membrane"/>
    <property type="evidence" value="ECO:0007669"/>
    <property type="project" value="TreeGrafter"/>
</dbReference>
<keyword evidence="3 10" id="KW-0812">Transmembrane</keyword>
<dbReference type="InterPro" id="IPR039859">
    <property type="entry name" value="PFA4/ZDH16/20/ERF2-like"/>
</dbReference>
<dbReference type="PANTHER" id="PTHR22883">
    <property type="entry name" value="ZINC FINGER DHHC DOMAIN CONTAINING PROTEIN"/>
    <property type="match status" value="1"/>
</dbReference>
<feature type="domain" description="Palmitoyltransferase DHHC" evidence="11">
    <location>
        <begin position="51"/>
        <end position="198"/>
    </location>
</feature>
<dbReference type="OrthoDB" id="9909019at2759"/>
<dbReference type="GO" id="GO:0005794">
    <property type="term" value="C:Golgi apparatus"/>
    <property type="evidence" value="ECO:0007669"/>
    <property type="project" value="TreeGrafter"/>
</dbReference>
<evidence type="ECO:0000259" key="11">
    <source>
        <dbReference type="Pfam" id="PF01529"/>
    </source>
</evidence>
<evidence type="ECO:0000256" key="1">
    <source>
        <dbReference type="ARBA" id="ARBA00004141"/>
    </source>
</evidence>
<dbReference type="GO" id="GO:0005783">
    <property type="term" value="C:endoplasmic reticulum"/>
    <property type="evidence" value="ECO:0007669"/>
    <property type="project" value="TreeGrafter"/>
</dbReference>
<evidence type="ECO:0000313" key="13">
    <source>
        <dbReference type="Proteomes" id="UP000612746"/>
    </source>
</evidence>
<evidence type="ECO:0000256" key="10">
    <source>
        <dbReference type="RuleBase" id="RU079119"/>
    </source>
</evidence>
<keyword evidence="6" id="KW-0564">Palmitate</keyword>
<dbReference type="PANTHER" id="PTHR22883:SF480">
    <property type="entry name" value="PALMITOYLTRANSFERASE SWF1"/>
    <property type="match status" value="1"/>
</dbReference>
<gene>
    <name evidence="12" type="ORF">INT44_009296</name>
</gene>
<proteinExistence type="inferred from homology"/>
<dbReference type="GO" id="GO:0019706">
    <property type="term" value="F:protein-cysteine S-palmitoyltransferase activity"/>
    <property type="evidence" value="ECO:0007669"/>
    <property type="project" value="UniProtKB-EC"/>
</dbReference>
<reference evidence="12" key="1">
    <citation type="submission" date="2020-12" db="EMBL/GenBank/DDBJ databases">
        <title>Metabolic potential, ecology and presence of endohyphal bacteria is reflected in genomic diversity of Mucoromycotina.</title>
        <authorList>
            <person name="Muszewska A."/>
            <person name="Okrasinska A."/>
            <person name="Steczkiewicz K."/>
            <person name="Drgas O."/>
            <person name="Orlowska M."/>
            <person name="Perlinska-Lenart U."/>
            <person name="Aleksandrzak-Piekarczyk T."/>
            <person name="Szatraj K."/>
            <person name="Zielenkiewicz U."/>
            <person name="Pilsyk S."/>
            <person name="Malc E."/>
            <person name="Mieczkowski P."/>
            <person name="Kruszewska J.S."/>
            <person name="Biernat P."/>
            <person name="Pawlowska J."/>
        </authorList>
    </citation>
    <scope>NUCLEOTIDE SEQUENCE</scope>
    <source>
        <strain evidence="12">WA0000051536</strain>
    </source>
</reference>
<evidence type="ECO:0000256" key="4">
    <source>
        <dbReference type="ARBA" id="ARBA00022989"/>
    </source>
</evidence>
<evidence type="ECO:0000256" key="3">
    <source>
        <dbReference type="ARBA" id="ARBA00022692"/>
    </source>
</evidence>
<evidence type="ECO:0000313" key="12">
    <source>
        <dbReference type="EMBL" id="KAG2184281.1"/>
    </source>
</evidence>
<keyword evidence="2 10" id="KW-0808">Transferase</keyword>
<dbReference type="Proteomes" id="UP000612746">
    <property type="component" value="Unassembled WGS sequence"/>
</dbReference>
<evidence type="ECO:0000256" key="5">
    <source>
        <dbReference type="ARBA" id="ARBA00023136"/>
    </source>
</evidence>
<evidence type="ECO:0000256" key="7">
    <source>
        <dbReference type="ARBA" id="ARBA00023288"/>
    </source>
</evidence>
<comment type="domain">
    <text evidence="10">The DHHC domain is required for palmitoyltransferase activity.</text>
</comment>
<dbReference type="PROSITE" id="PS50216">
    <property type="entry name" value="DHHC"/>
    <property type="match status" value="1"/>
</dbReference>
<keyword evidence="13" id="KW-1185">Reference proteome</keyword>
<keyword evidence="4 10" id="KW-1133">Transmembrane helix</keyword>
<keyword evidence="7" id="KW-0449">Lipoprotein</keyword>
<evidence type="ECO:0000256" key="2">
    <source>
        <dbReference type="ARBA" id="ARBA00022679"/>
    </source>
</evidence>
<dbReference type="EC" id="2.3.1.225" evidence="10"/>
<evidence type="ECO:0000256" key="8">
    <source>
        <dbReference type="ARBA" id="ARBA00023315"/>
    </source>
</evidence>
<accession>A0A8H7UFX4</accession>
<dbReference type="InterPro" id="IPR001594">
    <property type="entry name" value="Palmitoyltrfase_DHHC"/>
</dbReference>
<protein>
    <recommendedName>
        <fullName evidence="10">Palmitoyltransferase</fullName>
        <ecNumber evidence="10">2.3.1.225</ecNumber>
    </recommendedName>
</protein>
<keyword evidence="8 10" id="KW-0012">Acyltransferase</keyword>
<dbReference type="AlphaFoldDB" id="A0A8H7UFX4"/>
<comment type="similarity">
    <text evidence="10">Belongs to the DHHC palmitoyltransferase family.</text>
</comment>
<organism evidence="12 13">
    <name type="scientific">Umbelopsis vinacea</name>
    <dbReference type="NCBI Taxonomy" id="44442"/>
    <lineage>
        <taxon>Eukaryota</taxon>
        <taxon>Fungi</taxon>
        <taxon>Fungi incertae sedis</taxon>
        <taxon>Mucoromycota</taxon>
        <taxon>Mucoromycotina</taxon>
        <taxon>Umbelopsidomycetes</taxon>
        <taxon>Umbelopsidales</taxon>
        <taxon>Umbelopsidaceae</taxon>
        <taxon>Umbelopsis</taxon>
    </lineage>
</organism>
<feature type="transmembrane region" description="Helical" evidence="10">
    <location>
        <begin position="97"/>
        <end position="120"/>
    </location>
</feature>
<name>A0A8H7UFX4_9FUNG</name>
<sequence>MLVSLSYFIPVEILFTYGCYYAACAADPGIITKDNLQKYMDMYPYDGLTFEPRDCSTCKMPKPARSKHCSMCKGCVARSDHHCAWVNICVGHNNHRYFLLFLFALWQFLIYAVYVTFSIYRGKIQQWGLDNAVIKDVLTGKEIPLSFRKAMLYILQEDRIIGALGILSAIVCVIIFLFTLYQLYLSIRGMTTNEAFKWEMVQDGVSKGEIWKFEDKEVKNEIAPSTATDFFWRDLDMDPKTGRIAPMKGARMVRDFSEIPNIYDRGLLKNLAEVLFPAK</sequence>
<keyword evidence="5 10" id="KW-0472">Membrane</keyword>